<evidence type="ECO:0000256" key="5">
    <source>
        <dbReference type="SAM" id="MobiDB-lite"/>
    </source>
</evidence>
<feature type="region of interest" description="Disordered" evidence="5">
    <location>
        <begin position="513"/>
        <end position="536"/>
    </location>
</feature>
<keyword evidence="1" id="KW-1003">Cell membrane</keyword>
<comment type="caution">
    <text evidence="7">The sequence shown here is derived from an EMBL/GenBank/DDBJ whole genome shotgun (WGS) entry which is preliminary data.</text>
</comment>
<dbReference type="InterPro" id="IPR027417">
    <property type="entry name" value="P-loop_NTPase"/>
</dbReference>
<dbReference type="InterPro" id="IPR017871">
    <property type="entry name" value="ABC_transporter-like_CS"/>
</dbReference>
<dbReference type="PROSITE" id="PS50893">
    <property type="entry name" value="ABC_TRANSPORTER_2"/>
    <property type="match status" value="2"/>
</dbReference>
<dbReference type="SMART" id="SM00382">
    <property type="entry name" value="AAA"/>
    <property type="match status" value="2"/>
</dbReference>
<accession>A0A7W5B9U0</accession>
<dbReference type="Pfam" id="PF00005">
    <property type="entry name" value="ABC_tran"/>
    <property type="match status" value="2"/>
</dbReference>
<evidence type="ECO:0000256" key="1">
    <source>
        <dbReference type="ARBA" id="ARBA00022475"/>
    </source>
</evidence>
<organism evidence="7 8">
    <name type="scientific">Pseudoduganella violacea</name>
    <dbReference type="NCBI Taxonomy" id="1715466"/>
    <lineage>
        <taxon>Bacteria</taxon>
        <taxon>Pseudomonadati</taxon>
        <taxon>Pseudomonadota</taxon>
        <taxon>Betaproteobacteria</taxon>
        <taxon>Burkholderiales</taxon>
        <taxon>Oxalobacteraceae</taxon>
        <taxon>Telluria group</taxon>
        <taxon>Pseudoduganella</taxon>
    </lineage>
</organism>
<dbReference type="PANTHER" id="PTHR19211:SF14">
    <property type="entry name" value="ATP-BINDING CASSETTE SUB-FAMILY F MEMBER 1"/>
    <property type="match status" value="1"/>
</dbReference>
<dbReference type="InterPro" id="IPR050611">
    <property type="entry name" value="ABCF"/>
</dbReference>
<dbReference type="AlphaFoldDB" id="A0A7W5B9U0"/>
<feature type="domain" description="ABC transporter" evidence="6">
    <location>
        <begin position="294"/>
        <end position="517"/>
    </location>
</feature>
<dbReference type="RefSeq" id="WP_183440995.1">
    <property type="nucleotide sequence ID" value="NZ_JACHXD010000005.1"/>
</dbReference>
<dbReference type="InterPro" id="IPR003593">
    <property type="entry name" value="AAA+_ATPase"/>
</dbReference>
<dbReference type="PANTHER" id="PTHR19211">
    <property type="entry name" value="ATP-BINDING TRANSPORT PROTEIN-RELATED"/>
    <property type="match status" value="1"/>
</dbReference>
<proteinExistence type="predicted"/>
<sequence length="585" mass="64399">MTTLISTNALQLDANHGLLFQDLSFTLSQGDRIGLVGHNGCGKSTLLGLLAGTREASAGLIHMARTCRLQHVEQHLPPDMAELSLYQALQAALADAPEQQWRIDSLLEELGISGATAQLPVQSLSGGQHTRLLLARALLHEPNVLLLDEPSNHLDLPSLLWLEQFLARWRGAFILVSHDQRLLDNATRKTWVLRDRRLYSFDLACGQALAALAEQDAANAARRSAEQKEIDRIEASSHRLAIWGRTYDNEDLARKAKTMQRRAERLKEEQTFVSDGAPWTLSLRGKAMAADQLLALENMPVRPAPGAPVLYEVEHLVIRPGERVALLGANGSGKSSLLRQCWGALQTQNELAGMRCHPTANIGYYDQNLQQLAGNASLSDALYPFAAQAEEVAARSDAARRQSLIAAGFPYSRHGQKVDILSGGERARLLFLGLSLASYHLLLLDEPTNHLDMEGKQQLASALQGFAGGCLLVSHDRDLIEQACNCYWVVHEGRLEQWQDAESAYRRLGGESLHSPTTQAAAGMVQSKEPPATPTSEEQLLARFFELEELLAADLARKPRHQKPASQQQWRSELASLNRQLGLDA</sequence>
<dbReference type="Proteomes" id="UP000541535">
    <property type="component" value="Unassembled WGS sequence"/>
</dbReference>
<name>A0A7W5B9U0_9BURK</name>
<evidence type="ECO:0000313" key="7">
    <source>
        <dbReference type="EMBL" id="MBB3119143.1"/>
    </source>
</evidence>
<evidence type="ECO:0000256" key="4">
    <source>
        <dbReference type="ARBA" id="ARBA00022840"/>
    </source>
</evidence>
<evidence type="ECO:0000259" key="6">
    <source>
        <dbReference type="PROSITE" id="PS50893"/>
    </source>
</evidence>
<dbReference type="CDD" id="cd03221">
    <property type="entry name" value="ABCF_EF-3"/>
    <property type="match status" value="2"/>
</dbReference>
<dbReference type="EMBL" id="JACHXD010000005">
    <property type="protein sequence ID" value="MBB3119143.1"/>
    <property type="molecule type" value="Genomic_DNA"/>
</dbReference>
<dbReference type="GO" id="GO:0016887">
    <property type="term" value="F:ATP hydrolysis activity"/>
    <property type="evidence" value="ECO:0007669"/>
    <property type="project" value="InterPro"/>
</dbReference>
<dbReference type="InterPro" id="IPR003439">
    <property type="entry name" value="ABC_transporter-like_ATP-bd"/>
</dbReference>
<keyword evidence="4" id="KW-0067">ATP-binding</keyword>
<dbReference type="SUPFAM" id="SSF52540">
    <property type="entry name" value="P-loop containing nucleoside triphosphate hydrolases"/>
    <property type="match status" value="2"/>
</dbReference>
<reference evidence="7 8" key="1">
    <citation type="submission" date="2020-08" db="EMBL/GenBank/DDBJ databases">
        <title>Genomic Encyclopedia of Type Strains, Phase III (KMG-III): the genomes of soil and plant-associated and newly described type strains.</title>
        <authorList>
            <person name="Whitman W."/>
        </authorList>
    </citation>
    <scope>NUCLEOTIDE SEQUENCE [LARGE SCALE GENOMIC DNA]</scope>
    <source>
        <strain evidence="7 8">CECT 8897</strain>
    </source>
</reference>
<protein>
    <submittedName>
        <fullName evidence="7">Heme-transporting ATPase</fullName>
    </submittedName>
</protein>
<gene>
    <name evidence="7" type="ORF">FHS03_002194</name>
</gene>
<evidence type="ECO:0000256" key="2">
    <source>
        <dbReference type="ARBA" id="ARBA00022737"/>
    </source>
</evidence>
<keyword evidence="1" id="KW-0472">Membrane</keyword>
<keyword evidence="8" id="KW-1185">Reference proteome</keyword>
<keyword evidence="3" id="KW-0547">Nucleotide-binding</keyword>
<evidence type="ECO:0000313" key="8">
    <source>
        <dbReference type="Proteomes" id="UP000541535"/>
    </source>
</evidence>
<keyword evidence="2" id="KW-0677">Repeat</keyword>
<dbReference type="GO" id="GO:0005524">
    <property type="term" value="F:ATP binding"/>
    <property type="evidence" value="ECO:0007669"/>
    <property type="project" value="UniProtKB-KW"/>
</dbReference>
<evidence type="ECO:0000256" key="3">
    <source>
        <dbReference type="ARBA" id="ARBA00022741"/>
    </source>
</evidence>
<dbReference type="PROSITE" id="PS00211">
    <property type="entry name" value="ABC_TRANSPORTER_1"/>
    <property type="match status" value="1"/>
</dbReference>
<dbReference type="Gene3D" id="3.40.50.300">
    <property type="entry name" value="P-loop containing nucleotide triphosphate hydrolases"/>
    <property type="match status" value="2"/>
</dbReference>
<feature type="domain" description="ABC transporter" evidence="6">
    <location>
        <begin position="5"/>
        <end position="220"/>
    </location>
</feature>